<dbReference type="Proteomes" id="UP000688137">
    <property type="component" value="Unassembled WGS sequence"/>
</dbReference>
<dbReference type="OMA" id="CNQELIM"/>
<evidence type="ECO:0000256" key="2">
    <source>
        <dbReference type="ARBA" id="ARBA00022679"/>
    </source>
</evidence>
<comment type="similarity">
    <text evidence="7">Belongs to the protein kinase superfamily.</text>
</comment>
<feature type="binding site" evidence="6">
    <location>
        <position position="190"/>
    </location>
    <ligand>
        <name>ATP</name>
        <dbReference type="ChEBI" id="CHEBI:30616"/>
    </ligand>
</feature>
<evidence type="ECO:0000259" key="8">
    <source>
        <dbReference type="PROSITE" id="PS50011"/>
    </source>
</evidence>
<keyword evidence="10" id="KW-1185">Reference proteome</keyword>
<evidence type="ECO:0000256" key="1">
    <source>
        <dbReference type="ARBA" id="ARBA00022527"/>
    </source>
</evidence>
<proteinExistence type="inferred from homology"/>
<keyword evidence="5 6" id="KW-0067">ATP-binding</keyword>
<dbReference type="PROSITE" id="PS00108">
    <property type="entry name" value="PROTEIN_KINASE_ST"/>
    <property type="match status" value="1"/>
</dbReference>
<dbReference type="SMART" id="SM00220">
    <property type="entry name" value="S_TKc"/>
    <property type="match status" value="1"/>
</dbReference>
<protein>
    <recommendedName>
        <fullName evidence="8">Protein kinase domain-containing protein</fullName>
    </recommendedName>
</protein>
<keyword evidence="3 6" id="KW-0547">Nucleotide-binding</keyword>
<dbReference type="GO" id="GO:0004674">
    <property type="term" value="F:protein serine/threonine kinase activity"/>
    <property type="evidence" value="ECO:0007669"/>
    <property type="project" value="UniProtKB-KW"/>
</dbReference>
<keyword evidence="4" id="KW-0418">Kinase</keyword>
<dbReference type="GO" id="GO:0005524">
    <property type="term" value="F:ATP binding"/>
    <property type="evidence" value="ECO:0007669"/>
    <property type="project" value="UniProtKB-UniRule"/>
</dbReference>
<dbReference type="EMBL" id="CAJJDM010000137">
    <property type="protein sequence ID" value="CAD8107533.1"/>
    <property type="molecule type" value="Genomic_DNA"/>
</dbReference>
<gene>
    <name evidence="9" type="ORF">PPRIM_AZ9-3.1.T1340032</name>
</gene>
<keyword evidence="1 7" id="KW-0723">Serine/threonine-protein kinase</keyword>
<evidence type="ECO:0000313" key="9">
    <source>
        <dbReference type="EMBL" id="CAD8107533.1"/>
    </source>
</evidence>
<feature type="domain" description="Protein kinase" evidence="8">
    <location>
        <begin position="161"/>
        <end position="417"/>
    </location>
</feature>
<evidence type="ECO:0000313" key="10">
    <source>
        <dbReference type="Proteomes" id="UP000688137"/>
    </source>
</evidence>
<reference evidence="9" key="1">
    <citation type="submission" date="2021-01" db="EMBL/GenBank/DDBJ databases">
        <authorList>
            <consortium name="Genoscope - CEA"/>
            <person name="William W."/>
        </authorList>
    </citation>
    <scope>NUCLEOTIDE SEQUENCE</scope>
</reference>
<dbReference type="PROSITE" id="PS50011">
    <property type="entry name" value="PROTEIN_KINASE_DOM"/>
    <property type="match status" value="1"/>
</dbReference>
<keyword evidence="2" id="KW-0808">Transferase</keyword>
<dbReference type="InterPro" id="IPR000719">
    <property type="entry name" value="Prot_kinase_dom"/>
</dbReference>
<accession>A0A8S1PYH9</accession>
<dbReference type="FunFam" id="3.30.200.20:FF:000042">
    <property type="entry name" value="Aurora kinase A"/>
    <property type="match status" value="1"/>
</dbReference>
<dbReference type="Pfam" id="PF00069">
    <property type="entry name" value="Pkinase"/>
    <property type="match status" value="1"/>
</dbReference>
<dbReference type="InterPro" id="IPR017441">
    <property type="entry name" value="Protein_kinase_ATP_BS"/>
</dbReference>
<dbReference type="AlphaFoldDB" id="A0A8S1PYH9"/>
<dbReference type="FunFam" id="1.10.510.10:FF:001337">
    <property type="entry name" value="Uncharacterized protein"/>
    <property type="match status" value="1"/>
</dbReference>
<evidence type="ECO:0000256" key="4">
    <source>
        <dbReference type="ARBA" id="ARBA00022777"/>
    </source>
</evidence>
<dbReference type="PANTHER" id="PTHR24345">
    <property type="entry name" value="SERINE/THREONINE-PROTEIN KINASE PLK"/>
    <property type="match status" value="1"/>
</dbReference>
<dbReference type="GO" id="GO:0005634">
    <property type="term" value="C:nucleus"/>
    <property type="evidence" value="ECO:0007669"/>
    <property type="project" value="TreeGrafter"/>
</dbReference>
<dbReference type="InterPro" id="IPR008271">
    <property type="entry name" value="Ser/Thr_kinase_AS"/>
</dbReference>
<evidence type="ECO:0000256" key="7">
    <source>
        <dbReference type="RuleBase" id="RU000304"/>
    </source>
</evidence>
<dbReference type="PANTHER" id="PTHR24345:SF0">
    <property type="entry name" value="CELL CYCLE SERINE_THREONINE-PROTEIN KINASE CDC5_MSD2"/>
    <property type="match status" value="1"/>
</dbReference>
<dbReference type="PROSITE" id="PS00107">
    <property type="entry name" value="PROTEIN_KINASE_ATP"/>
    <property type="match status" value="1"/>
</dbReference>
<sequence>MLKQIKLNKSESNDSITQSFLANIEKNKQLKTDAINIYDLNSIKLQADVILKNIENQINKCSQWKSSKEQHLSLNTTQNTRIQQQERQWSASINKKIQQTRPFSALSGVAPRIKRFEETKEKQKIESQQQIIDKCPQPQKPPKSALALNQLCNQELIMGNFKLETILGSGSFAMVRLGIDKNTKEKYAIKIYEKIKLNDSQKMNNVKREISILKRIEHQNIIKLYWAIEDKKSINLVMEYISSQSLASYIKSKPNRILPEKECLSLFYQIAMAIKYLHDLNISHRDIKLDNVLMMKTNVVKLIDFGFAICMPPNQKTNVFCGTPHYMSPEIIAKVPHHPSSSDVWSLGILLSKMITGEYPFKGQNDKDLYRQIQCQKLKTNQDKKINENVQRVINGCLEKNVQNRWNIDQVINDPVFHKDILIPSIKSF</sequence>
<evidence type="ECO:0000256" key="5">
    <source>
        <dbReference type="ARBA" id="ARBA00022840"/>
    </source>
</evidence>
<evidence type="ECO:0000256" key="6">
    <source>
        <dbReference type="PROSITE-ProRule" id="PRU10141"/>
    </source>
</evidence>
<comment type="caution">
    <text evidence="9">The sequence shown here is derived from an EMBL/GenBank/DDBJ whole genome shotgun (WGS) entry which is preliminary data.</text>
</comment>
<evidence type="ECO:0000256" key="3">
    <source>
        <dbReference type="ARBA" id="ARBA00022741"/>
    </source>
</evidence>
<name>A0A8S1PYH9_PARPR</name>
<organism evidence="9 10">
    <name type="scientific">Paramecium primaurelia</name>
    <dbReference type="NCBI Taxonomy" id="5886"/>
    <lineage>
        <taxon>Eukaryota</taxon>
        <taxon>Sar</taxon>
        <taxon>Alveolata</taxon>
        <taxon>Ciliophora</taxon>
        <taxon>Intramacronucleata</taxon>
        <taxon>Oligohymenophorea</taxon>
        <taxon>Peniculida</taxon>
        <taxon>Parameciidae</taxon>
        <taxon>Paramecium</taxon>
    </lineage>
</organism>